<dbReference type="GO" id="GO:0009279">
    <property type="term" value="C:cell outer membrane"/>
    <property type="evidence" value="ECO:0007669"/>
    <property type="project" value="UniProtKB-SubCell"/>
</dbReference>
<dbReference type="PRINTS" id="PR01021">
    <property type="entry name" value="OMPADOMAIN"/>
</dbReference>
<dbReference type="EMBL" id="CAACVJ010000600">
    <property type="protein sequence ID" value="VEP17734.1"/>
    <property type="molecule type" value="Genomic_DNA"/>
</dbReference>
<comment type="subcellular location">
    <subcellularLocation>
        <location evidence="1">Cell outer membrane</location>
    </subcellularLocation>
</comment>
<gene>
    <name evidence="6" type="ORF">H1P_6390010</name>
</gene>
<evidence type="ECO:0000256" key="4">
    <source>
        <dbReference type="PROSITE-ProRule" id="PRU00473"/>
    </source>
</evidence>
<dbReference type="InterPro" id="IPR050330">
    <property type="entry name" value="Bact_OuterMem_StrucFunc"/>
</dbReference>
<feature type="domain" description="OmpA-like" evidence="5">
    <location>
        <begin position="144"/>
        <end position="261"/>
    </location>
</feature>
<keyword evidence="2 4" id="KW-0472">Membrane</keyword>
<accession>A0A563W1Z4</accession>
<proteinExistence type="predicted"/>
<evidence type="ECO:0000256" key="2">
    <source>
        <dbReference type="ARBA" id="ARBA00023136"/>
    </source>
</evidence>
<dbReference type="InterPro" id="IPR036737">
    <property type="entry name" value="OmpA-like_sf"/>
</dbReference>
<evidence type="ECO:0000256" key="1">
    <source>
        <dbReference type="ARBA" id="ARBA00004442"/>
    </source>
</evidence>
<dbReference type="Gene3D" id="3.30.1330.60">
    <property type="entry name" value="OmpA-like domain"/>
    <property type="match status" value="1"/>
</dbReference>
<evidence type="ECO:0000313" key="6">
    <source>
        <dbReference type="EMBL" id="VEP17734.1"/>
    </source>
</evidence>
<dbReference type="AlphaFoldDB" id="A0A563W1Z4"/>
<name>A0A563W1Z4_9CYAN</name>
<dbReference type="PANTHER" id="PTHR30329:SF21">
    <property type="entry name" value="LIPOPROTEIN YIAD-RELATED"/>
    <property type="match status" value="1"/>
</dbReference>
<keyword evidence="3" id="KW-0998">Cell outer membrane</keyword>
<keyword evidence="7" id="KW-1185">Reference proteome</keyword>
<dbReference type="PROSITE" id="PS51123">
    <property type="entry name" value="OMPA_2"/>
    <property type="match status" value="1"/>
</dbReference>
<dbReference type="InterPro" id="IPR006665">
    <property type="entry name" value="OmpA-like"/>
</dbReference>
<evidence type="ECO:0000259" key="5">
    <source>
        <dbReference type="PROSITE" id="PS51123"/>
    </source>
</evidence>
<sequence>MANNPEAVTEFISAYYQSIDSGLQDSSLLIHQIAIDGKMEPQEAKTIRNGIQFFSSLEAQKWMTTGILQQRIEAVAAILALAGKIEDIPADSDTLFTAEYLKPAVERTNRLLKTISADNPELAQKLQGVSTAPKKSVSSAEVAAAKPIGNLTVRGEVHFQTGSAHLTQESKEVLAKLKTEIAEFNPENIAIKVQGHTSKTGNAQVNQQLSQQRAEVVVKQLQDNLPHNFISEGLGFSEPLPKIDPTSPLNQRTVIRLVRIGS</sequence>
<dbReference type="Pfam" id="PF00691">
    <property type="entry name" value="OmpA"/>
    <property type="match status" value="1"/>
</dbReference>
<dbReference type="Proteomes" id="UP000320055">
    <property type="component" value="Unassembled WGS sequence"/>
</dbReference>
<reference evidence="6 7" key="1">
    <citation type="submission" date="2019-01" db="EMBL/GenBank/DDBJ databases">
        <authorList>
            <person name="Brito A."/>
        </authorList>
    </citation>
    <scope>NUCLEOTIDE SEQUENCE [LARGE SCALE GENOMIC DNA]</scope>
    <source>
        <strain evidence="6">1</strain>
    </source>
</reference>
<dbReference type="PANTHER" id="PTHR30329">
    <property type="entry name" value="STATOR ELEMENT OF FLAGELLAR MOTOR COMPLEX"/>
    <property type="match status" value="1"/>
</dbReference>
<evidence type="ECO:0000256" key="3">
    <source>
        <dbReference type="ARBA" id="ARBA00023237"/>
    </source>
</evidence>
<protein>
    <submittedName>
        <fullName evidence="6">Membrane protein</fullName>
    </submittedName>
</protein>
<dbReference type="CDD" id="cd07185">
    <property type="entry name" value="OmpA_C-like"/>
    <property type="match status" value="1"/>
</dbReference>
<dbReference type="SUPFAM" id="SSF103088">
    <property type="entry name" value="OmpA-like"/>
    <property type="match status" value="1"/>
</dbReference>
<organism evidence="6 7">
    <name type="scientific">Hyella patelloides LEGE 07179</name>
    <dbReference type="NCBI Taxonomy" id="945734"/>
    <lineage>
        <taxon>Bacteria</taxon>
        <taxon>Bacillati</taxon>
        <taxon>Cyanobacteriota</taxon>
        <taxon>Cyanophyceae</taxon>
        <taxon>Pleurocapsales</taxon>
        <taxon>Hyellaceae</taxon>
        <taxon>Hyella</taxon>
    </lineage>
</organism>
<evidence type="ECO:0000313" key="7">
    <source>
        <dbReference type="Proteomes" id="UP000320055"/>
    </source>
</evidence>
<dbReference type="InterPro" id="IPR006664">
    <property type="entry name" value="OMP_bac"/>
</dbReference>